<gene>
    <name evidence="1" type="ORF">SANT12839_082170</name>
</gene>
<protein>
    <recommendedName>
        <fullName evidence="3">MarR family transcriptional regulator</fullName>
    </recommendedName>
</protein>
<evidence type="ECO:0008006" key="3">
    <source>
        <dbReference type="Google" id="ProtNLM"/>
    </source>
</evidence>
<dbReference type="AlphaFoldDB" id="A0A4D4KEE5"/>
<evidence type="ECO:0000313" key="2">
    <source>
        <dbReference type="Proteomes" id="UP000299290"/>
    </source>
</evidence>
<accession>A0A4D4KEE5</accession>
<sequence>MDFRIAADEQRVLFLVVDHLDAGSAPTVDDLSRDAGEDVGREVAALRSKGWILVRHIDDRLTVVALSPLAVTAVRNLFYGRREP</sequence>
<dbReference type="EMBL" id="BJHV01000001">
    <property type="protein sequence ID" value="GDY47335.1"/>
    <property type="molecule type" value="Genomic_DNA"/>
</dbReference>
<dbReference type="RefSeq" id="WP_125760951.1">
    <property type="nucleotide sequence ID" value="NZ_BJHV01000001.1"/>
</dbReference>
<name>A0A4D4KEE5_9ACTN</name>
<reference evidence="1 2" key="1">
    <citation type="journal article" date="2020" name="Int. J. Syst. Evol. Microbiol.">
        <title>Reclassification of Streptomyces castelarensis and Streptomyces sporoclivatus as later heterotypic synonyms of Streptomyces antimycoticus.</title>
        <authorList>
            <person name="Komaki H."/>
            <person name="Tamura T."/>
        </authorList>
    </citation>
    <scope>NUCLEOTIDE SEQUENCE [LARGE SCALE GENOMIC DNA]</scope>
    <source>
        <strain evidence="1 2">NBRC 12839</strain>
    </source>
</reference>
<organism evidence="1 2">
    <name type="scientific">Streptomyces antimycoticus</name>
    <dbReference type="NCBI Taxonomy" id="68175"/>
    <lineage>
        <taxon>Bacteria</taxon>
        <taxon>Bacillati</taxon>
        <taxon>Actinomycetota</taxon>
        <taxon>Actinomycetes</taxon>
        <taxon>Kitasatosporales</taxon>
        <taxon>Streptomycetaceae</taxon>
        <taxon>Streptomyces</taxon>
        <taxon>Streptomyces violaceusniger group</taxon>
    </lineage>
</organism>
<proteinExistence type="predicted"/>
<comment type="caution">
    <text evidence="1">The sequence shown here is derived from an EMBL/GenBank/DDBJ whole genome shotgun (WGS) entry which is preliminary data.</text>
</comment>
<evidence type="ECO:0000313" key="1">
    <source>
        <dbReference type="EMBL" id="GDY47335.1"/>
    </source>
</evidence>
<keyword evidence="2" id="KW-1185">Reference proteome</keyword>
<dbReference type="Proteomes" id="UP000299290">
    <property type="component" value="Unassembled WGS sequence"/>
</dbReference>